<keyword evidence="2" id="KW-0472">Membrane</keyword>
<evidence type="ECO:0000259" key="3">
    <source>
        <dbReference type="PROSITE" id="PS50943"/>
    </source>
</evidence>
<feature type="transmembrane region" description="Helical" evidence="2">
    <location>
        <begin position="89"/>
        <end position="113"/>
    </location>
</feature>
<evidence type="ECO:0000256" key="2">
    <source>
        <dbReference type="SAM" id="Phobius"/>
    </source>
</evidence>
<dbReference type="PANTHER" id="PTHR46558:SF13">
    <property type="entry name" value="HTH-TYPE TRANSCRIPTIONAL REGULATOR IMMR"/>
    <property type="match status" value="1"/>
</dbReference>
<dbReference type="CDD" id="cd00093">
    <property type="entry name" value="HTH_XRE"/>
    <property type="match status" value="1"/>
</dbReference>
<proteinExistence type="predicted"/>
<evidence type="ECO:0000256" key="1">
    <source>
        <dbReference type="ARBA" id="ARBA00023125"/>
    </source>
</evidence>
<dbReference type="InterPro" id="IPR001387">
    <property type="entry name" value="Cro/C1-type_HTH"/>
</dbReference>
<keyword evidence="1" id="KW-0238">DNA-binding</keyword>
<keyword evidence="2" id="KW-1133">Transmembrane helix</keyword>
<protein>
    <submittedName>
        <fullName evidence="4">Helix-turn-helix transcriptional regulator</fullName>
    </submittedName>
</protein>
<dbReference type="SMART" id="SM00530">
    <property type="entry name" value="HTH_XRE"/>
    <property type="match status" value="1"/>
</dbReference>
<feature type="domain" description="HTH cro/C1-type" evidence="3">
    <location>
        <begin position="7"/>
        <end position="61"/>
    </location>
</feature>
<dbReference type="EMBL" id="CP159485">
    <property type="protein sequence ID" value="XCI28317.1"/>
    <property type="molecule type" value="Genomic_DNA"/>
</dbReference>
<dbReference type="Pfam" id="PF01381">
    <property type="entry name" value="HTH_3"/>
    <property type="match status" value="1"/>
</dbReference>
<reference evidence="4" key="1">
    <citation type="journal article" date="2018" name="Antonie Van Leeuwenhoek">
        <title>Proteinivorax hydrogeniformans sp. nov., an anaerobic, haloalkaliphilic bacterium fermenting proteinaceous compounds with high hydrogen production.</title>
        <authorList>
            <person name="Boltyanskaya Y."/>
            <person name="Detkova E."/>
            <person name="Pimenov N."/>
            <person name="Kevbrin V."/>
        </authorList>
    </citation>
    <scope>NUCLEOTIDE SEQUENCE</scope>
    <source>
        <strain evidence="4">Z-710</strain>
    </source>
</reference>
<feature type="transmembrane region" description="Helical" evidence="2">
    <location>
        <begin position="133"/>
        <end position="150"/>
    </location>
</feature>
<evidence type="ECO:0000313" key="4">
    <source>
        <dbReference type="EMBL" id="XCI28317.1"/>
    </source>
</evidence>
<organism evidence="4">
    <name type="scientific">Proteinivorax hydrogeniformans</name>
    <dbReference type="NCBI Taxonomy" id="1826727"/>
    <lineage>
        <taxon>Bacteria</taxon>
        <taxon>Bacillati</taxon>
        <taxon>Bacillota</taxon>
        <taxon>Clostridia</taxon>
        <taxon>Eubacteriales</taxon>
        <taxon>Proteinivoracaceae</taxon>
        <taxon>Proteinivorax</taxon>
    </lineage>
</organism>
<name>A0AAU8HT09_9FIRM</name>
<dbReference type="GO" id="GO:0003677">
    <property type="term" value="F:DNA binding"/>
    <property type="evidence" value="ECO:0007669"/>
    <property type="project" value="UniProtKB-KW"/>
</dbReference>
<dbReference type="Gene3D" id="1.10.260.40">
    <property type="entry name" value="lambda repressor-like DNA-binding domains"/>
    <property type="match status" value="1"/>
</dbReference>
<gene>
    <name evidence="4" type="ORF">PRVXH_002272</name>
</gene>
<accession>A0AAU8HT09</accession>
<dbReference type="PROSITE" id="PS50943">
    <property type="entry name" value="HTH_CROC1"/>
    <property type="match status" value="1"/>
</dbReference>
<dbReference type="AlphaFoldDB" id="A0AAU8HT09"/>
<dbReference type="SUPFAM" id="SSF47413">
    <property type="entry name" value="lambda repressor-like DNA-binding domains"/>
    <property type="match status" value="1"/>
</dbReference>
<dbReference type="PANTHER" id="PTHR46558">
    <property type="entry name" value="TRACRIPTIONAL REGULATORY PROTEIN-RELATED-RELATED"/>
    <property type="match status" value="1"/>
</dbReference>
<sequence>MAFSEKIYELRKKSGLSQEQLAEQLSVSRQAISKWESGQSVPESEKLLAISNYFNVSLDFLMKEDNPAQDSLNAKKGGYHIQKGNRDKWMLGMITCIGGIVCLIIWGIISIFIPSTSNQMKESSMISIDGNGIFLIVCVIAIIVGAVLLLKNTSNK</sequence>
<dbReference type="InterPro" id="IPR010982">
    <property type="entry name" value="Lambda_DNA-bd_dom_sf"/>
</dbReference>
<reference evidence="4" key="2">
    <citation type="submission" date="2024-06" db="EMBL/GenBank/DDBJ databases">
        <authorList>
            <person name="Petrova K.O."/>
            <person name="Toshchakov S.V."/>
            <person name="Boltjanskaja Y.V."/>
            <person name="Kevbrin V.V."/>
        </authorList>
    </citation>
    <scope>NUCLEOTIDE SEQUENCE</scope>
    <source>
        <strain evidence="4">Z-710</strain>
    </source>
</reference>
<keyword evidence="2" id="KW-0812">Transmembrane</keyword>
<dbReference type="RefSeq" id="WP_353892885.1">
    <property type="nucleotide sequence ID" value="NZ_CP159485.1"/>
</dbReference>